<keyword evidence="1" id="KW-1133">Transmembrane helix</keyword>
<feature type="transmembrane region" description="Helical" evidence="1">
    <location>
        <begin position="34"/>
        <end position="53"/>
    </location>
</feature>
<evidence type="ECO:0000313" key="3">
    <source>
        <dbReference type="Proteomes" id="UP000594638"/>
    </source>
</evidence>
<feature type="non-terminal residue" evidence="2">
    <location>
        <position position="1"/>
    </location>
</feature>
<dbReference type="AlphaFoldDB" id="A0A8S0R196"/>
<gene>
    <name evidence="2" type="ORF">OLEA9_A104461</name>
</gene>
<keyword evidence="3" id="KW-1185">Reference proteome</keyword>
<evidence type="ECO:0000256" key="1">
    <source>
        <dbReference type="SAM" id="Phobius"/>
    </source>
</evidence>
<keyword evidence="1" id="KW-0812">Transmembrane</keyword>
<dbReference type="Proteomes" id="UP000594638">
    <property type="component" value="Unassembled WGS sequence"/>
</dbReference>
<dbReference type="EMBL" id="CACTIH010002049">
    <property type="protein sequence ID" value="CAA2972331.1"/>
    <property type="molecule type" value="Genomic_DNA"/>
</dbReference>
<evidence type="ECO:0000313" key="2">
    <source>
        <dbReference type="EMBL" id="CAA2972331.1"/>
    </source>
</evidence>
<keyword evidence="1" id="KW-0472">Membrane</keyword>
<dbReference type="Gramene" id="OE9A104461T1">
    <property type="protein sequence ID" value="OE9A104461C1"/>
    <property type="gene ID" value="OE9A104461"/>
</dbReference>
<sequence>VTSSNSSVGALSLDPCYRRYTKIAAICGYADTVAIAWLLVDVMTMTTCSYAWFKQY</sequence>
<comment type="caution">
    <text evidence="2">The sequence shown here is derived from an EMBL/GenBank/DDBJ whole genome shotgun (WGS) entry which is preliminary data.</text>
</comment>
<protein>
    <submittedName>
        <fullName evidence="2">Uncharacterized protein</fullName>
    </submittedName>
</protein>
<organism evidence="2 3">
    <name type="scientific">Olea europaea subsp. europaea</name>
    <dbReference type="NCBI Taxonomy" id="158383"/>
    <lineage>
        <taxon>Eukaryota</taxon>
        <taxon>Viridiplantae</taxon>
        <taxon>Streptophyta</taxon>
        <taxon>Embryophyta</taxon>
        <taxon>Tracheophyta</taxon>
        <taxon>Spermatophyta</taxon>
        <taxon>Magnoliopsida</taxon>
        <taxon>eudicotyledons</taxon>
        <taxon>Gunneridae</taxon>
        <taxon>Pentapetalae</taxon>
        <taxon>asterids</taxon>
        <taxon>lamiids</taxon>
        <taxon>Lamiales</taxon>
        <taxon>Oleaceae</taxon>
        <taxon>Oleeae</taxon>
        <taxon>Olea</taxon>
    </lineage>
</organism>
<reference evidence="2 3" key="1">
    <citation type="submission" date="2019-12" db="EMBL/GenBank/DDBJ databases">
        <authorList>
            <person name="Alioto T."/>
            <person name="Alioto T."/>
            <person name="Gomez Garrido J."/>
        </authorList>
    </citation>
    <scope>NUCLEOTIDE SEQUENCE [LARGE SCALE GENOMIC DNA]</scope>
</reference>
<proteinExistence type="predicted"/>
<accession>A0A8S0R196</accession>
<name>A0A8S0R196_OLEEU</name>